<keyword evidence="3" id="KW-1185">Reference proteome</keyword>
<evidence type="ECO:0000256" key="1">
    <source>
        <dbReference type="SAM" id="MobiDB-lite"/>
    </source>
</evidence>
<name>A0A164ZSD2_9CRUS</name>
<dbReference type="Proteomes" id="UP000076858">
    <property type="component" value="Unassembled WGS sequence"/>
</dbReference>
<feature type="compositionally biased region" description="Basic residues" evidence="1">
    <location>
        <begin position="30"/>
        <end position="42"/>
    </location>
</feature>
<proteinExistence type="predicted"/>
<protein>
    <submittedName>
        <fullName evidence="2">Uncharacterized protein</fullName>
    </submittedName>
</protein>
<evidence type="ECO:0000313" key="2">
    <source>
        <dbReference type="EMBL" id="KZS16695.1"/>
    </source>
</evidence>
<dbReference type="EMBL" id="LRGB01000687">
    <property type="protein sequence ID" value="KZS16695.1"/>
    <property type="molecule type" value="Genomic_DNA"/>
</dbReference>
<accession>A0A164ZSD2</accession>
<feature type="region of interest" description="Disordered" evidence="1">
    <location>
        <begin position="28"/>
        <end position="63"/>
    </location>
</feature>
<reference evidence="2 3" key="1">
    <citation type="submission" date="2016-03" db="EMBL/GenBank/DDBJ databases">
        <title>EvidentialGene: Evidence-directed Construction of Genes on Genomes.</title>
        <authorList>
            <person name="Gilbert D.G."/>
            <person name="Choi J.-H."/>
            <person name="Mockaitis K."/>
            <person name="Colbourne J."/>
            <person name="Pfrender M."/>
        </authorList>
    </citation>
    <scope>NUCLEOTIDE SEQUENCE [LARGE SCALE GENOMIC DNA]</scope>
    <source>
        <strain evidence="2 3">Xinb3</strain>
        <tissue evidence="2">Complete organism</tissue>
    </source>
</reference>
<evidence type="ECO:0000313" key="3">
    <source>
        <dbReference type="Proteomes" id="UP000076858"/>
    </source>
</evidence>
<gene>
    <name evidence="2" type="ORF">APZ42_017299</name>
</gene>
<organism evidence="2 3">
    <name type="scientific">Daphnia magna</name>
    <dbReference type="NCBI Taxonomy" id="35525"/>
    <lineage>
        <taxon>Eukaryota</taxon>
        <taxon>Metazoa</taxon>
        <taxon>Ecdysozoa</taxon>
        <taxon>Arthropoda</taxon>
        <taxon>Crustacea</taxon>
        <taxon>Branchiopoda</taxon>
        <taxon>Diplostraca</taxon>
        <taxon>Cladocera</taxon>
        <taxon>Anomopoda</taxon>
        <taxon>Daphniidae</taxon>
        <taxon>Daphnia</taxon>
    </lineage>
</organism>
<sequence>MPPRRSHRRTARITINQTFIRSSEPFGACRRGRNKMAPRRKQAPGVYPKRFARSRSRDSSEQQFLDYTSLRAKKKYNRRLCRV</sequence>
<dbReference type="AlphaFoldDB" id="A0A164ZSD2"/>
<comment type="caution">
    <text evidence="2">The sequence shown here is derived from an EMBL/GenBank/DDBJ whole genome shotgun (WGS) entry which is preliminary data.</text>
</comment>